<sequence length="59" mass="6580">MWKELDRDSQVITSAMNTPGGVIIRIAHTFDVSNFKIQFIAGVKVVKDANYNGFELVHG</sequence>
<accession>A0A219Y956</accession>
<reference evidence="1 2" key="1">
    <citation type="journal article" date="2017" name="Sci. Rep.">
        <title>Characterization and diversity of phages infecting Aeromonas salmonicida subsp. salmonicida.</title>
        <authorList>
            <person name="Vincent A.T."/>
            <person name="Paquet V.E."/>
            <person name="Bernatchez A."/>
            <person name="Tremblay D.M."/>
            <person name="Moineau S."/>
            <person name="Charette S.J."/>
        </authorList>
    </citation>
    <scope>NUCLEOTIDE SEQUENCE [LARGE SCALE GENOMIC DNA]</scope>
</reference>
<proteinExistence type="predicted"/>
<protein>
    <submittedName>
        <fullName evidence="1">Uncharacterized protein</fullName>
    </submittedName>
</protein>
<evidence type="ECO:0000313" key="1">
    <source>
        <dbReference type="EMBL" id="APU00496.1"/>
    </source>
</evidence>
<organism evidence="1 2">
    <name type="scientific">Aeromonas phage 44RR2.8t.2</name>
    <dbReference type="NCBI Taxonomy" id="1932900"/>
    <lineage>
        <taxon>Viruses</taxon>
        <taxon>Duplodnaviria</taxon>
        <taxon>Heunggongvirae</taxon>
        <taxon>Uroviricota</taxon>
        <taxon>Caudoviricetes</taxon>
        <taxon>Pantevenvirales</taxon>
        <taxon>Straboviridae</taxon>
        <taxon>Biquartavirus</taxon>
        <taxon>Biquartavirus 44RR2</taxon>
    </lineage>
</organism>
<dbReference type="EMBL" id="KY290948">
    <property type="protein sequence ID" value="APU00496.1"/>
    <property type="molecule type" value="Genomic_DNA"/>
</dbReference>
<name>A0A219Y956_9CAUD</name>
<evidence type="ECO:0000313" key="2">
    <source>
        <dbReference type="Proteomes" id="UP000222894"/>
    </source>
</evidence>
<dbReference type="Proteomes" id="UP000222894">
    <property type="component" value="Genome"/>
</dbReference>